<dbReference type="RefSeq" id="WP_126805834.1">
    <property type="nucleotide sequence ID" value="NZ_PIPP01000001.1"/>
</dbReference>
<feature type="signal peptide" evidence="5">
    <location>
        <begin position="1"/>
        <end position="19"/>
    </location>
</feature>
<evidence type="ECO:0000256" key="4">
    <source>
        <dbReference type="ARBA" id="ARBA00023136"/>
    </source>
</evidence>
<dbReference type="InterPro" id="IPR006260">
    <property type="entry name" value="TonB/TolA_C"/>
</dbReference>
<evidence type="ECO:0000313" key="7">
    <source>
        <dbReference type="Proteomes" id="UP000286934"/>
    </source>
</evidence>
<protein>
    <recommendedName>
        <fullName evidence="8">TonB C-terminal domain-containing protein</fullName>
    </recommendedName>
</protein>
<sequence>MVQQTFSFLLLLFAFGGNAELTLNKCSEDIVPSDSLELMWPGLPAGGVEERVISESVALKFIVNAEGVTENIEVVNSTSRGYELSARRTIFKTRFIPPKVKCIKYMAVQYEHTFT</sequence>
<dbReference type="AlphaFoldDB" id="A0A432WY16"/>
<keyword evidence="7" id="KW-1185">Reference proteome</keyword>
<feature type="chain" id="PRO_5019061750" description="TonB C-terminal domain-containing protein" evidence="5">
    <location>
        <begin position="20"/>
        <end position="115"/>
    </location>
</feature>
<evidence type="ECO:0000256" key="3">
    <source>
        <dbReference type="ARBA" id="ARBA00022989"/>
    </source>
</evidence>
<dbReference type="Proteomes" id="UP000286934">
    <property type="component" value="Unassembled WGS sequence"/>
</dbReference>
<accession>A0A432WY16</accession>
<reference evidence="7" key="1">
    <citation type="journal article" date="2018" name="Front. Microbiol.">
        <title>Genome-Based Analysis Reveals the Taxonomy and Diversity of the Family Idiomarinaceae.</title>
        <authorList>
            <person name="Liu Y."/>
            <person name="Lai Q."/>
            <person name="Shao Z."/>
        </authorList>
    </citation>
    <scope>NUCLEOTIDE SEQUENCE [LARGE SCALE GENOMIC DNA]</scope>
    <source>
        <strain evidence="7">AIS</strain>
    </source>
</reference>
<evidence type="ECO:0000313" key="6">
    <source>
        <dbReference type="EMBL" id="RUO38617.1"/>
    </source>
</evidence>
<evidence type="ECO:0000256" key="1">
    <source>
        <dbReference type="ARBA" id="ARBA00004167"/>
    </source>
</evidence>
<dbReference type="GO" id="GO:0016020">
    <property type="term" value="C:membrane"/>
    <property type="evidence" value="ECO:0007669"/>
    <property type="project" value="UniProtKB-SubCell"/>
</dbReference>
<keyword evidence="5" id="KW-0732">Signal</keyword>
<proteinExistence type="predicted"/>
<evidence type="ECO:0000256" key="2">
    <source>
        <dbReference type="ARBA" id="ARBA00022692"/>
    </source>
</evidence>
<evidence type="ECO:0000256" key="5">
    <source>
        <dbReference type="SAM" id="SignalP"/>
    </source>
</evidence>
<comment type="caution">
    <text evidence="6">The sequence shown here is derived from an EMBL/GenBank/DDBJ whole genome shotgun (WGS) entry which is preliminary data.</text>
</comment>
<keyword evidence="3" id="KW-1133">Transmembrane helix</keyword>
<dbReference type="SUPFAM" id="SSF74653">
    <property type="entry name" value="TolA/TonB C-terminal domain"/>
    <property type="match status" value="1"/>
</dbReference>
<gene>
    <name evidence="6" type="ORF">CWE13_02940</name>
</gene>
<dbReference type="NCBIfam" id="TIGR01352">
    <property type="entry name" value="tonB_Cterm"/>
    <property type="match status" value="1"/>
</dbReference>
<keyword evidence="2" id="KW-0812">Transmembrane</keyword>
<evidence type="ECO:0008006" key="8">
    <source>
        <dbReference type="Google" id="ProtNLM"/>
    </source>
</evidence>
<dbReference type="Gene3D" id="3.30.2420.10">
    <property type="entry name" value="TonB"/>
    <property type="match status" value="1"/>
</dbReference>
<dbReference type="EMBL" id="PIPP01000001">
    <property type="protein sequence ID" value="RUO38617.1"/>
    <property type="molecule type" value="Genomic_DNA"/>
</dbReference>
<name>A0A432WY16_9GAMM</name>
<dbReference type="OrthoDB" id="6402132at2"/>
<comment type="subcellular location">
    <subcellularLocation>
        <location evidence="1">Membrane</location>
        <topology evidence="1">Single-pass membrane protein</topology>
    </subcellularLocation>
</comment>
<organism evidence="6 7">
    <name type="scientific">Aliidiomarina shirensis</name>
    <dbReference type="NCBI Taxonomy" id="1048642"/>
    <lineage>
        <taxon>Bacteria</taxon>
        <taxon>Pseudomonadati</taxon>
        <taxon>Pseudomonadota</taxon>
        <taxon>Gammaproteobacteria</taxon>
        <taxon>Alteromonadales</taxon>
        <taxon>Idiomarinaceae</taxon>
        <taxon>Aliidiomarina</taxon>
    </lineage>
</organism>
<keyword evidence="4" id="KW-0472">Membrane</keyword>